<accession>A0A9Q1UXP4</accession>
<name>A0A9Q1UXP4_CLOBO</name>
<reference evidence="1 2" key="1">
    <citation type="submission" date="2015-07" db="EMBL/GenBank/DDBJ databases">
        <title>Draft genome sequences of 17 French Clostridium botulinum group III.</title>
        <authorList>
            <person name="Woudstra C."/>
            <person name="Le Marechal C."/>
            <person name="Souillard R."/>
            <person name="Bayon-Auboyer M.-H."/>
            <person name="Dessouter D."/>
            <person name="Fach P."/>
        </authorList>
    </citation>
    <scope>NUCLEOTIDE SEQUENCE [LARGE SCALE GENOMIC DNA]</scope>
    <source>
        <strain evidence="1 2">12LNRI-CD</strain>
        <plasmid evidence="1">p1BKT015925</plasmid>
    </source>
</reference>
<dbReference type="RefSeq" id="WP_013720950.1">
    <property type="nucleotide sequence ID" value="NZ_LGVO01000040.1"/>
</dbReference>
<evidence type="ECO:0000313" key="1">
    <source>
        <dbReference type="EMBL" id="KOA85062.1"/>
    </source>
</evidence>
<proteinExistence type="predicted"/>
<geneLocation type="plasmid" evidence="1">
    <name>p1BKT015925</name>
</geneLocation>
<sequence length="74" mass="8803">MAEKKLVKFKRTENTIGQVEADFKIEDGRIYFQTEEDTEFRLLTDLDEVKYFNGKYGVLTFKEKTESDEIPEKE</sequence>
<keyword evidence="1" id="KW-0614">Plasmid</keyword>
<gene>
    <name evidence="1" type="ORF">ADU74_10360</name>
</gene>
<dbReference type="AlphaFoldDB" id="A0A9Q1UXP4"/>
<evidence type="ECO:0000313" key="2">
    <source>
        <dbReference type="Proteomes" id="UP000037540"/>
    </source>
</evidence>
<dbReference type="Proteomes" id="UP000037540">
    <property type="component" value="Unassembled WGS sequence"/>
</dbReference>
<protein>
    <submittedName>
        <fullName evidence="1">Uncharacterized protein</fullName>
    </submittedName>
</protein>
<dbReference type="EMBL" id="LGVR01000060">
    <property type="protein sequence ID" value="KOA85062.1"/>
    <property type="molecule type" value="Genomic_DNA"/>
</dbReference>
<organism evidence="1 2">
    <name type="scientific">Clostridium botulinum</name>
    <dbReference type="NCBI Taxonomy" id="1491"/>
    <lineage>
        <taxon>Bacteria</taxon>
        <taxon>Bacillati</taxon>
        <taxon>Bacillota</taxon>
        <taxon>Clostridia</taxon>
        <taxon>Eubacteriales</taxon>
        <taxon>Clostridiaceae</taxon>
        <taxon>Clostridium</taxon>
    </lineage>
</organism>
<comment type="caution">
    <text evidence="1">The sequence shown here is derived from an EMBL/GenBank/DDBJ whole genome shotgun (WGS) entry which is preliminary data.</text>
</comment>